<dbReference type="InParanoid" id="F2UC17"/>
<proteinExistence type="inferred from homology"/>
<evidence type="ECO:0000256" key="5">
    <source>
        <dbReference type="ARBA" id="ARBA00023242"/>
    </source>
</evidence>
<protein>
    <recommendedName>
        <fullName evidence="2">DNA-directed RNA polymerases I and III subunit RPAC1</fullName>
    </recommendedName>
</protein>
<dbReference type="PANTHER" id="PTHR11800:SF13">
    <property type="entry name" value="DNA-DIRECTED RNA POLYMERASES I AND III SUBUNIT RPAC1"/>
    <property type="match status" value="1"/>
</dbReference>
<dbReference type="SUPFAM" id="SSF56553">
    <property type="entry name" value="Insert subdomain of RNA polymerase alpha subunit"/>
    <property type="match status" value="1"/>
</dbReference>
<dbReference type="GO" id="GO:0006351">
    <property type="term" value="P:DNA-templated transcription"/>
    <property type="evidence" value="ECO:0007669"/>
    <property type="project" value="InterPro"/>
</dbReference>
<keyword evidence="9" id="KW-1185">Reference proteome</keyword>
<evidence type="ECO:0000256" key="1">
    <source>
        <dbReference type="ARBA" id="ARBA00004123"/>
    </source>
</evidence>
<dbReference type="NCBIfam" id="NF001988">
    <property type="entry name" value="PRK00783.1"/>
    <property type="match status" value="1"/>
</dbReference>
<evidence type="ECO:0000313" key="9">
    <source>
        <dbReference type="Proteomes" id="UP000007799"/>
    </source>
</evidence>
<evidence type="ECO:0000256" key="2">
    <source>
        <dbReference type="ARBA" id="ARBA00022083"/>
    </source>
</evidence>
<dbReference type="InterPro" id="IPR036603">
    <property type="entry name" value="RBP11-like"/>
</dbReference>
<dbReference type="Pfam" id="PF01193">
    <property type="entry name" value="RNA_pol_L"/>
    <property type="match status" value="1"/>
</dbReference>
<dbReference type="InterPro" id="IPR011262">
    <property type="entry name" value="DNA-dir_RNA_pol_insert"/>
</dbReference>
<dbReference type="InterPro" id="IPR001514">
    <property type="entry name" value="DNA-dir_RNA_pol_30-40kDasu_CS"/>
</dbReference>
<dbReference type="AlphaFoldDB" id="F2UC17"/>
<dbReference type="PANTHER" id="PTHR11800">
    <property type="entry name" value="DNA-DIRECTED RNA POLYMERASE"/>
    <property type="match status" value="1"/>
</dbReference>
<dbReference type="Gene3D" id="3.30.1360.10">
    <property type="entry name" value="RNA polymerase, RBP11-like subunit"/>
    <property type="match status" value="1"/>
</dbReference>
<dbReference type="InterPro" id="IPR033901">
    <property type="entry name" value="RNAPI/III_AC40"/>
</dbReference>
<name>F2UC17_SALR5</name>
<reference evidence="8" key="1">
    <citation type="submission" date="2009-08" db="EMBL/GenBank/DDBJ databases">
        <title>Annotation of Salpingoeca rosetta.</title>
        <authorList>
            <consortium name="The Broad Institute Genome Sequencing Platform"/>
            <person name="Russ C."/>
            <person name="Cuomo C."/>
            <person name="Burger G."/>
            <person name="Gray M.W."/>
            <person name="Holland P.W.H."/>
            <person name="King N."/>
            <person name="Lang F.B.F."/>
            <person name="Roger A.J."/>
            <person name="Ruiz-Trillo I."/>
            <person name="Young S.K."/>
            <person name="Zeng Q."/>
            <person name="Gargeya S."/>
            <person name="Alvarado L."/>
            <person name="Berlin A."/>
            <person name="Chapman S.B."/>
            <person name="Chen Z."/>
            <person name="Freedman E."/>
            <person name="Gellesch M."/>
            <person name="Goldberg J."/>
            <person name="Griggs A."/>
            <person name="Gujja S."/>
            <person name="Heilman E."/>
            <person name="Heiman D."/>
            <person name="Howarth C."/>
            <person name="Mehta T."/>
            <person name="Neiman D."/>
            <person name="Pearson M."/>
            <person name="Roberts A."/>
            <person name="Saif S."/>
            <person name="Shea T."/>
            <person name="Shenoy N."/>
            <person name="Sisk P."/>
            <person name="Stolte C."/>
            <person name="Sykes S."/>
            <person name="White J."/>
            <person name="Yandava C."/>
            <person name="Haas B."/>
            <person name="Nusbaum C."/>
            <person name="Birren B."/>
        </authorList>
    </citation>
    <scope>NUCLEOTIDE SEQUENCE [LARGE SCALE GENOMIC DNA]</scope>
    <source>
        <strain evidence="8">ATCC 50818</strain>
    </source>
</reference>
<evidence type="ECO:0000256" key="6">
    <source>
        <dbReference type="ARBA" id="ARBA00025804"/>
    </source>
</evidence>
<dbReference type="GO" id="GO:0005666">
    <property type="term" value="C:RNA polymerase III complex"/>
    <property type="evidence" value="ECO:0007669"/>
    <property type="project" value="TreeGrafter"/>
</dbReference>
<dbReference type="RefSeq" id="XP_004993025.1">
    <property type="nucleotide sequence ID" value="XM_004992968.1"/>
</dbReference>
<keyword evidence="5" id="KW-0539">Nucleus</keyword>
<evidence type="ECO:0000256" key="4">
    <source>
        <dbReference type="ARBA" id="ARBA00023163"/>
    </source>
</evidence>
<dbReference type="InterPro" id="IPR011263">
    <property type="entry name" value="DNA-dir_RNA_pol_RpoA/D/Rpb3"/>
</dbReference>
<dbReference type="SMART" id="SM00662">
    <property type="entry name" value="RPOLD"/>
    <property type="match status" value="1"/>
</dbReference>
<dbReference type="InterPro" id="IPR022842">
    <property type="entry name" value="RNAP_Rpo3/Rpb3/RPAC1"/>
</dbReference>
<evidence type="ECO:0000313" key="8">
    <source>
        <dbReference type="EMBL" id="EGD74124.1"/>
    </source>
</evidence>
<dbReference type="PROSITE" id="PS00446">
    <property type="entry name" value="RNA_POL_D_30KD"/>
    <property type="match status" value="1"/>
</dbReference>
<gene>
    <name evidence="8" type="ORF">PTSG_06134</name>
</gene>
<dbReference type="KEGG" id="sre:PTSG_06134"/>
<dbReference type="Gene3D" id="2.170.120.12">
    <property type="entry name" value="DNA-directed RNA polymerase, insert domain"/>
    <property type="match status" value="1"/>
</dbReference>
<keyword evidence="4" id="KW-0804">Transcription</keyword>
<dbReference type="SUPFAM" id="SSF55257">
    <property type="entry name" value="RBP11-like subunits of RNA polymerase"/>
    <property type="match status" value="1"/>
</dbReference>
<dbReference type="GeneID" id="16073599"/>
<dbReference type="OrthoDB" id="270173at2759"/>
<keyword evidence="3" id="KW-0240">DNA-directed RNA polymerase</keyword>
<dbReference type="EMBL" id="GL832968">
    <property type="protein sequence ID" value="EGD74124.1"/>
    <property type="molecule type" value="Genomic_DNA"/>
</dbReference>
<dbReference type="HAMAP" id="MF_00320">
    <property type="entry name" value="RNApol_arch_Rpo3"/>
    <property type="match status" value="1"/>
</dbReference>
<dbReference type="GO" id="GO:0003677">
    <property type="term" value="F:DNA binding"/>
    <property type="evidence" value="ECO:0007669"/>
    <property type="project" value="InterPro"/>
</dbReference>
<comment type="subcellular location">
    <subcellularLocation>
        <location evidence="1">Nucleus</location>
    </subcellularLocation>
</comment>
<dbReference type="eggNOG" id="KOG1521">
    <property type="taxonomic scope" value="Eukaryota"/>
</dbReference>
<dbReference type="CDD" id="cd07032">
    <property type="entry name" value="RNAP_I_II_AC40"/>
    <property type="match status" value="1"/>
</dbReference>
<dbReference type="Proteomes" id="UP000007799">
    <property type="component" value="Unassembled WGS sequence"/>
</dbReference>
<dbReference type="Pfam" id="PF01000">
    <property type="entry name" value="RNA_pol_A_bac"/>
    <property type="match status" value="1"/>
</dbReference>
<dbReference type="InterPro" id="IPR036643">
    <property type="entry name" value="RNApol_insert_sf"/>
</dbReference>
<dbReference type="GO" id="GO:0005736">
    <property type="term" value="C:RNA polymerase I complex"/>
    <property type="evidence" value="ECO:0007669"/>
    <property type="project" value="TreeGrafter"/>
</dbReference>
<dbReference type="InterPro" id="IPR050518">
    <property type="entry name" value="Rpo3/RPB3_RNA_Pol_subunit"/>
</dbReference>
<sequence length="328" mass="37205">MDPRTHVEMARDHVLHPSNPDAQDAYDFQAFKEKFKIEMQAIDGMDMEFDMIGVDAAIANAVRRILISEVPTMAIEQAYIYHNSSVLPDEMLAHRIGLIPLAVDARRFRTLEEDNNEMNDLNTLVFDLDVECKHREGAKAGETDKNKKYINHMVMSSDIKWQPKGNQKDRFKTAICPVHEDIPIVELRPGQRVSMELHCSKGVGKLHAKWSPVATASYRNAPHIVLKQRVTGDLAYRLQQCFTDGVIEVRDGEAEVVNSRADMMSREHLRHDDLAPLVHTTRRRNHFIFQVESTGALEPDVLVCEAVGVLKDKCSRLLDQLNAITGTE</sequence>
<dbReference type="GO" id="GO:0046983">
    <property type="term" value="F:protein dimerization activity"/>
    <property type="evidence" value="ECO:0007669"/>
    <property type="project" value="InterPro"/>
</dbReference>
<evidence type="ECO:0000256" key="3">
    <source>
        <dbReference type="ARBA" id="ARBA00022478"/>
    </source>
</evidence>
<dbReference type="OMA" id="KKKCRAF"/>
<comment type="similarity">
    <text evidence="6">Belongs to the archaeal Rpo3/eukaryotic RPB3 RNA polymerase subunit family.</text>
</comment>
<organism evidence="9">
    <name type="scientific">Salpingoeca rosetta (strain ATCC 50818 / BSB-021)</name>
    <dbReference type="NCBI Taxonomy" id="946362"/>
    <lineage>
        <taxon>Eukaryota</taxon>
        <taxon>Choanoflagellata</taxon>
        <taxon>Craspedida</taxon>
        <taxon>Salpingoecidae</taxon>
        <taxon>Salpingoeca</taxon>
    </lineage>
</organism>
<accession>F2UC17</accession>
<dbReference type="STRING" id="946362.F2UC17"/>
<dbReference type="GO" id="GO:0003899">
    <property type="term" value="F:DNA-directed RNA polymerase activity"/>
    <property type="evidence" value="ECO:0007669"/>
    <property type="project" value="InterPro"/>
</dbReference>
<dbReference type="FunCoup" id="F2UC17">
    <property type="interactions" value="1164"/>
</dbReference>
<evidence type="ECO:0000259" key="7">
    <source>
        <dbReference type="SMART" id="SM00662"/>
    </source>
</evidence>
<feature type="domain" description="DNA-directed RNA polymerase RpoA/D/Rpb3-type" evidence="7">
    <location>
        <begin position="46"/>
        <end position="320"/>
    </location>
</feature>
<dbReference type="FunFam" id="2.170.120.12:FF:000003">
    <property type="entry name" value="Dna-directed rna polymerases i and iii subunit"/>
    <property type="match status" value="1"/>
</dbReference>